<gene>
    <name evidence="1" type="ORF">SAMN05661086_01735</name>
</gene>
<keyword evidence="2" id="KW-1185">Reference proteome</keyword>
<reference evidence="1 2" key="1">
    <citation type="submission" date="2016-10" db="EMBL/GenBank/DDBJ databases">
        <authorList>
            <person name="de Groot N.N."/>
        </authorList>
    </citation>
    <scope>NUCLEOTIDE SEQUENCE [LARGE SCALE GENOMIC DNA]</scope>
    <source>
        <strain evidence="1 2">743A</strain>
    </source>
</reference>
<accession>A0A1I6JMX8</accession>
<organism evidence="1 2">
    <name type="scientific">Anaeromicropila populeti</name>
    <dbReference type="NCBI Taxonomy" id="37658"/>
    <lineage>
        <taxon>Bacteria</taxon>
        <taxon>Bacillati</taxon>
        <taxon>Bacillota</taxon>
        <taxon>Clostridia</taxon>
        <taxon>Lachnospirales</taxon>
        <taxon>Lachnospiraceae</taxon>
        <taxon>Anaeromicropila</taxon>
    </lineage>
</organism>
<dbReference type="AlphaFoldDB" id="A0A1I6JMX8"/>
<dbReference type="EMBL" id="FOYZ01000006">
    <property type="protein sequence ID" value="SFR79920.1"/>
    <property type="molecule type" value="Genomic_DNA"/>
</dbReference>
<evidence type="ECO:0000313" key="1">
    <source>
        <dbReference type="EMBL" id="SFR79920.1"/>
    </source>
</evidence>
<sequence length="137" mass="15002">MDICAEFDFFVGDNTSESINIADTNDNFGKISFSIGSLVEHICSKDHKSGSSVILEGIFLAEDWTSECPYRQTVKIKGISYSNGVEIIAKDNISKEQALAYKHAMICSGSQGIDSITVKAYGDKPIVDLPFQAIIKR</sequence>
<dbReference type="RefSeq" id="WP_092560293.1">
    <property type="nucleotide sequence ID" value="NZ_FOYZ01000006.1"/>
</dbReference>
<name>A0A1I6JMX8_9FIRM</name>
<dbReference type="Proteomes" id="UP000199659">
    <property type="component" value="Unassembled WGS sequence"/>
</dbReference>
<protein>
    <submittedName>
        <fullName evidence="1">Uncharacterized protein</fullName>
    </submittedName>
</protein>
<evidence type="ECO:0000313" key="2">
    <source>
        <dbReference type="Proteomes" id="UP000199659"/>
    </source>
</evidence>
<proteinExistence type="predicted"/>
<dbReference type="OrthoDB" id="1990763at2"/>